<evidence type="ECO:0000313" key="2">
    <source>
        <dbReference type="Proteomes" id="UP000824533"/>
    </source>
</evidence>
<organism evidence="1 2">
    <name type="scientific">Dendrolimus kikuchii</name>
    <dbReference type="NCBI Taxonomy" id="765133"/>
    <lineage>
        <taxon>Eukaryota</taxon>
        <taxon>Metazoa</taxon>
        <taxon>Ecdysozoa</taxon>
        <taxon>Arthropoda</taxon>
        <taxon>Hexapoda</taxon>
        <taxon>Insecta</taxon>
        <taxon>Pterygota</taxon>
        <taxon>Neoptera</taxon>
        <taxon>Endopterygota</taxon>
        <taxon>Lepidoptera</taxon>
        <taxon>Glossata</taxon>
        <taxon>Ditrysia</taxon>
        <taxon>Bombycoidea</taxon>
        <taxon>Lasiocampidae</taxon>
        <taxon>Dendrolimus</taxon>
    </lineage>
</organism>
<protein>
    <submittedName>
        <fullName evidence="1">Uncharacterized protein</fullName>
    </submittedName>
</protein>
<accession>A0ACC1CGZ6</accession>
<sequence length="290" mass="31902">MSKCSKVKNPCKICLGPVTQKNGLKCQGVCQNWIHYGCLNYTPGRISDIKKGIIKVTCPCPDCKTTSPKEFRTDAPFSCDNSMCPANRPPQCQNNECPINMRFPEKMNQTSYSRPCPLNRCGKDCKQHSSPMLHENPKPQYQQPCAPKPPCPLLPQCPICPTPPCPSDHKQAANYNQIVPVASISDTILDMHACPSVYTNTSSDIPGDIGIAYASIDSNMNSALVFEEMCTAVGQLTNQINELMGKMRQVILDKHGGCIPQPPRTNCSQKGPRSLCPKPCYCPGNPSRRK</sequence>
<gene>
    <name evidence="1" type="ORF">K1T71_013494</name>
</gene>
<dbReference type="EMBL" id="CM034412">
    <property type="protein sequence ID" value="KAJ0170722.1"/>
    <property type="molecule type" value="Genomic_DNA"/>
</dbReference>
<dbReference type="Proteomes" id="UP000824533">
    <property type="component" value="Linkage Group LG26"/>
</dbReference>
<reference evidence="1 2" key="1">
    <citation type="journal article" date="2021" name="Front. Genet.">
        <title>Chromosome-Level Genome Assembly Reveals Significant Gene Expansion in the Toll and IMD Signaling Pathways of Dendrolimus kikuchii.</title>
        <authorList>
            <person name="Zhou J."/>
            <person name="Wu P."/>
            <person name="Xiong Z."/>
            <person name="Liu N."/>
            <person name="Zhao N."/>
            <person name="Ji M."/>
            <person name="Qiu Y."/>
            <person name="Yang B."/>
        </authorList>
    </citation>
    <scope>NUCLEOTIDE SEQUENCE [LARGE SCALE GENOMIC DNA]</scope>
    <source>
        <strain evidence="1">Ann1</strain>
    </source>
</reference>
<name>A0ACC1CGZ6_9NEOP</name>
<evidence type="ECO:0000313" key="1">
    <source>
        <dbReference type="EMBL" id="KAJ0170722.1"/>
    </source>
</evidence>
<keyword evidence="2" id="KW-1185">Reference proteome</keyword>
<comment type="caution">
    <text evidence="1">The sequence shown here is derived from an EMBL/GenBank/DDBJ whole genome shotgun (WGS) entry which is preliminary data.</text>
</comment>
<proteinExistence type="predicted"/>